<gene>
    <name evidence="1" type="ORF">BR63_01690</name>
</gene>
<evidence type="ECO:0000313" key="1">
    <source>
        <dbReference type="EMBL" id="QNB45144.1"/>
    </source>
</evidence>
<dbReference type="Proteomes" id="UP000515847">
    <property type="component" value="Chromosome"/>
</dbReference>
<dbReference type="OrthoDB" id="1721562at2"/>
<accession>A0A7G6DZ90</accession>
<dbReference type="EMBL" id="CP045798">
    <property type="protein sequence ID" value="QNB45144.1"/>
    <property type="molecule type" value="Genomic_DNA"/>
</dbReference>
<evidence type="ECO:0000313" key="2">
    <source>
        <dbReference type="Proteomes" id="UP000515847"/>
    </source>
</evidence>
<dbReference type="AlphaFoldDB" id="A0A7G6DZ90"/>
<dbReference type="RefSeq" id="WP_034423934.1">
    <property type="nucleotide sequence ID" value="NZ_CP045798.1"/>
</dbReference>
<keyword evidence="2" id="KW-1185">Reference proteome</keyword>
<proteinExistence type="predicted"/>
<organism evidence="1 2">
    <name type="scientific">Thermanaerosceptrum fracticalcis</name>
    <dbReference type="NCBI Taxonomy" id="1712410"/>
    <lineage>
        <taxon>Bacteria</taxon>
        <taxon>Bacillati</taxon>
        <taxon>Bacillota</taxon>
        <taxon>Clostridia</taxon>
        <taxon>Eubacteriales</taxon>
        <taxon>Peptococcaceae</taxon>
        <taxon>Thermanaerosceptrum</taxon>
    </lineage>
</organism>
<reference evidence="1 2" key="1">
    <citation type="journal article" date="2019" name="Front. Microbiol.">
        <title>Thermoanaerosceptrum fracticalcis gen. nov. sp. nov., a Novel Fumarate-Fermenting Microorganism From a Deep Fractured Carbonate Aquifer of the US Great Basin.</title>
        <authorList>
            <person name="Hamilton-Brehm S.D."/>
            <person name="Stewart L.E."/>
            <person name="Zavarin M."/>
            <person name="Caldwell M."/>
            <person name="Lawson P.A."/>
            <person name="Onstott T.C."/>
            <person name="Grzymski J."/>
            <person name="Neveux I."/>
            <person name="Lollar B.S."/>
            <person name="Russell C.E."/>
            <person name="Moser D.P."/>
        </authorList>
    </citation>
    <scope>NUCLEOTIDE SEQUENCE [LARGE SCALE GENOMIC DNA]</scope>
    <source>
        <strain evidence="1 2">DRI-13</strain>
    </source>
</reference>
<sequence>MFNVYVADQLLASYPKKQEAFFQAFCAIHNISYRCNEVGDYILFPPLKGIHLVICPLNDINQDLNQVVKRFADGLKAQGALVLFSSYNSFHSKLMKMLKVQIFLSFSNHACPEKKGKVRFFYSLKQKEESLQVVASIIKYLAQQKDPLEYEIPGLWDFVLNFKYNKLYLSDVPSVLMELDHVDLTGIDYLEKAIIDGLLDMYGKIPLEDQLALLKELAGSLEEKTPAKVENEKEEEIIHEDIDPVAVEEIIFKEETLLEVNEATVVKEEANIKEKENINEEIELLNAVEIINKSEVKDEPEVKDQLQQQVTSVSATEDKINKVSLPVAKITNTNKKQAAMSVTKKTKKKYRGNRSPFLYPPEDGPVFPFAPRAREDFYQQSYISLNTSLQDYVKSTFSQQAMSAPEIPWQKPQQQQEVYRSITPKTHNALLELKNLADTVCPKETSPKEIHEDLPAS</sequence>
<name>A0A7G6DZ90_THEFR</name>
<dbReference type="KEGG" id="tfr:BR63_01690"/>
<protein>
    <submittedName>
        <fullName evidence="1">Uncharacterized protein</fullName>
    </submittedName>
</protein>